<dbReference type="NCBIfam" id="TIGR04023">
    <property type="entry name" value="PPOX_MSMEG_5819"/>
    <property type="match status" value="1"/>
</dbReference>
<dbReference type="KEGG" id="gob:Gobs_0160"/>
<dbReference type="AlphaFoldDB" id="D2S3T8"/>
<dbReference type="RefSeq" id="WP_012946407.1">
    <property type="nucleotide sequence ID" value="NC_013757.1"/>
</dbReference>
<dbReference type="GO" id="GO:0005829">
    <property type="term" value="C:cytosol"/>
    <property type="evidence" value="ECO:0007669"/>
    <property type="project" value="TreeGrafter"/>
</dbReference>
<dbReference type="InterPro" id="IPR011576">
    <property type="entry name" value="Pyridox_Oxase_N"/>
</dbReference>
<dbReference type="PANTHER" id="PTHR35176:SF6">
    <property type="entry name" value="HEME OXYGENASE HI_0854-RELATED"/>
    <property type="match status" value="1"/>
</dbReference>
<sequence length="123" mass="13278">MTAPVAAVCFTDAELAYLLGERRLGRLATADAAGQPHVVPVGWSYNAELGTIDVSGRRFASTRKYRNVQANPRAAFVVDDVLPPWRPRCVTLQGLAETVEAPPGGEALIRIHPRTIVSWGLEG</sequence>
<reference evidence="3 4" key="1">
    <citation type="journal article" date="2010" name="Stand. Genomic Sci.">
        <title>Complete genome sequence of Geodermatophilus obscurus type strain (G-20).</title>
        <authorList>
            <person name="Ivanova N."/>
            <person name="Sikorski J."/>
            <person name="Jando M."/>
            <person name="Munk C."/>
            <person name="Lapidus A."/>
            <person name="Glavina Del Rio T."/>
            <person name="Copeland A."/>
            <person name="Tice H."/>
            <person name="Cheng J.-F."/>
            <person name="Lucas S."/>
            <person name="Chen F."/>
            <person name="Nolan M."/>
            <person name="Bruce D."/>
            <person name="Goodwin L."/>
            <person name="Pitluck S."/>
            <person name="Mavromatis K."/>
            <person name="Mikhailova N."/>
            <person name="Pati A."/>
            <person name="Chen A."/>
            <person name="Palaniappan K."/>
            <person name="Land M."/>
            <person name="Hauser L."/>
            <person name="Chang Y.-J."/>
            <person name="Jeffries C.D."/>
            <person name="Meincke L."/>
            <person name="Brettin T."/>
            <person name="Detter J.C."/>
            <person name="Detter J.C."/>
            <person name="Rohde M."/>
            <person name="Goeker M."/>
            <person name="Bristow J."/>
            <person name="Eisen J.A."/>
            <person name="Markowitz V."/>
            <person name="Hugenholtz P."/>
            <person name="Kyrpides N.C."/>
            <person name="Klenk H.-P."/>
        </authorList>
    </citation>
    <scope>NUCLEOTIDE SEQUENCE [LARGE SCALE GENOMIC DNA]</scope>
    <source>
        <strain evidence="4">ATCC 25078 / DSM 43160 / JCM 3152 / KCC A-0152 / KCTC 9177 / NBRC 13315 / NRRL B-3577 / G-20</strain>
    </source>
</reference>
<evidence type="ECO:0000256" key="1">
    <source>
        <dbReference type="ARBA" id="ARBA00023002"/>
    </source>
</evidence>
<dbReference type="Proteomes" id="UP000001382">
    <property type="component" value="Chromosome"/>
</dbReference>
<dbReference type="OrthoDB" id="3693562at2"/>
<accession>D2S3T8</accession>
<organism evidence="3 4">
    <name type="scientific">Geodermatophilus obscurus (strain ATCC 25078 / DSM 43160 / JCM 3152 / CCUG 61914 / KCC A-0152 / KCTC 9177 / NBRC 13315 / NRRL B-3577 / G-20)</name>
    <dbReference type="NCBI Taxonomy" id="526225"/>
    <lineage>
        <taxon>Bacteria</taxon>
        <taxon>Bacillati</taxon>
        <taxon>Actinomycetota</taxon>
        <taxon>Actinomycetes</taxon>
        <taxon>Geodermatophilales</taxon>
        <taxon>Geodermatophilaceae</taxon>
        <taxon>Geodermatophilus</taxon>
    </lineage>
</organism>
<dbReference type="InterPro" id="IPR024031">
    <property type="entry name" value="MSMEG_5819/OxyR"/>
</dbReference>
<protein>
    <submittedName>
        <fullName evidence="3">Pyridoxamine 5'-phosphate oxidase-related FMN-binding protein</fullName>
    </submittedName>
</protein>
<dbReference type="InterPro" id="IPR012349">
    <property type="entry name" value="Split_barrel_FMN-bd"/>
</dbReference>
<name>D2S3T8_GEOOG</name>
<dbReference type="PANTHER" id="PTHR35176">
    <property type="entry name" value="HEME OXYGENASE HI_0854-RELATED"/>
    <property type="match status" value="1"/>
</dbReference>
<dbReference type="GO" id="GO:0070967">
    <property type="term" value="F:coenzyme F420 binding"/>
    <property type="evidence" value="ECO:0007669"/>
    <property type="project" value="TreeGrafter"/>
</dbReference>
<gene>
    <name evidence="3" type="ordered locus">Gobs_0160</name>
</gene>
<dbReference type="GO" id="GO:0016627">
    <property type="term" value="F:oxidoreductase activity, acting on the CH-CH group of donors"/>
    <property type="evidence" value="ECO:0007669"/>
    <property type="project" value="TreeGrafter"/>
</dbReference>
<evidence type="ECO:0000313" key="3">
    <source>
        <dbReference type="EMBL" id="ADB72966.1"/>
    </source>
</evidence>
<keyword evidence="4" id="KW-1185">Reference proteome</keyword>
<keyword evidence="1" id="KW-0560">Oxidoreductase</keyword>
<evidence type="ECO:0000259" key="2">
    <source>
        <dbReference type="Pfam" id="PF01243"/>
    </source>
</evidence>
<reference evidence="4" key="2">
    <citation type="submission" date="2010-01" db="EMBL/GenBank/DDBJ databases">
        <title>The complete genome of Geodermatophilus obscurus DSM 43160.</title>
        <authorList>
            <consortium name="US DOE Joint Genome Institute (JGI-PGF)"/>
            <person name="Lucas S."/>
            <person name="Copeland A."/>
            <person name="Lapidus A."/>
            <person name="Glavina del Rio T."/>
            <person name="Dalin E."/>
            <person name="Tice H."/>
            <person name="Bruce D."/>
            <person name="Goodwin L."/>
            <person name="Pitluck S."/>
            <person name="Kyrpides N."/>
            <person name="Mavromatis K."/>
            <person name="Ivanova N."/>
            <person name="Munk A.C."/>
            <person name="Brettin T."/>
            <person name="Detter J.C."/>
            <person name="Han C."/>
            <person name="Larimer F."/>
            <person name="Land M."/>
            <person name="Hauser L."/>
            <person name="Markowitz V."/>
            <person name="Cheng J.-F."/>
            <person name="Hugenholtz P."/>
            <person name="Woyke T."/>
            <person name="Wu D."/>
            <person name="Jando M."/>
            <person name="Schneider S."/>
            <person name="Klenk H.-P."/>
            <person name="Eisen J.A."/>
        </authorList>
    </citation>
    <scope>NUCLEOTIDE SEQUENCE [LARGE SCALE GENOMIC DNA]</scope>
    <source>
        <strain evidence="4">ATCC 25078 / DSM 43160 / JCM 3152 / KCC A-0152 / KCTC 9177 / NBRC 13315 / NRRL B-3577 / G-20</strain>
    </source>
</reference>
<evidence type="ECO:0000313" key="4">
    <source>
        <dbReference type="Proteomes" id="UP000001382"/>
    </source>
</evidence>
<dbReference type="EMBL" id="CP001867">
    <property type="protein sequence ID" value="ADB72966.1"/>
    <property type="molecule type" value="Genomic_DNA"/>
</dbReference>
<dbReference type="InterPro" id="IPR052019">
    <property type="entry name" value="F420H2_bilvrd_red/Heme_oxyg"/>
</dbReference>
<proteinExistence type="predicted"/>
<dbReference type="Pfam" id="PF01243">
    <property type="entry name" value="PNPOx_N"/>
    <property type="match status" value="1"/>
</dbReference>
<dbReference type="HOGENOM" id="CLU_125990_1_0_11"/>
<dbReference type="eggNOG" id="COG3467">
    <property type="taxonomic scope" value="Bacteria"/>
</dbReference>
<feature type="domain" description="Pyridoxamine 5'-phosphate oxidase N-terminal" evidence="2">
    <location>
        <begin position="12"/>
        <end position="108"/>
    </location>
</feature>
<dbReference type="STRING" id="526225.Gobs_0160"/>
<dbReference type="SUPFAM" id="SSF50475">
    <property type="entry name" value="FMN-binding split barrel"/>
    <property type="match status" value="1"/>
</dbReference>
<dbReference type="Gene3D" id="2.30.110.10">
    <property type="entry name" value="Electron Transport, Fmn-binding Protein, Chain A"/>
    <property type="match status" value="1"/>
</dbReference>